<dbReference type="RefSeq" id="XP_027330124.1">
    <property type="nucleotide sequence ID" value="XM_027474323.1"/>
</dbReference>
<dbReference type="OrthoDB" id="1703621at2759"/>
<dbReference type="AlphaFoldDB" id="A0A8B8JFW9"/>
<organism evidence="6 7">
    <name type="scientific">Abrus precatorius</name>
    <name type="common">Indian licorice</name>
    <name type="synonym">Glycine abrus</name>
    <dbReference type="NCBI Taxonomy" id="3816"/>
    <lineage>
        <taxon>Eukaryota</taxon>
        <taxon>Viridiplantae</taxon>
        <taxon>Streptophyta</taxon>
        <taxon>Embryophyta</taxon>
        <taxon>Tracheophyta</taxon>
        <taxon>Spermatophyta</taxon>
        <taxon>Magnoliopsida</taxon>
        <taxon>eudicotyledons</taxon>
        <taxon>Gunneridae</taxon>
        <taxon>Pentapetalae</taxon>
        <taxon>rosids</taxon>
        <taxon>fabids</taxon>
        <taxon>Fabales</taxon>
        <taxon>Fabaceae</taxon>
        <taxon>Papilionoideae</taxon>
        <taxon>50 kb inversion clade</taxon>
        <taxon>NPAAA clade</taxon>
        <taxon>indigoferoid/millettioid clade</taxon>
        <taxon>Abreae</taxon>
        <taxon>Abrus</taxon>
    </lineage>
</organism>
<evidence type="ECO:0000256" key="5">
    <source>
        <dbReference type="ARBA" id="ARBA00022640"/>
    </source>
</evidence>
<dbReference type="InterPro" id="IPR022546">
    <property type="entry name" value="Uncharacterised_Ycf68"/>
</dbReference>
<reference evidence="6" key="1">
    <citation type="journal article" date="2019" name="Toxins">
        <title>Detection of Abrin-Like and Prepropulchellin-Like Toxin Genes and Transcripts Using Whole Genome Sequencing and Full-Length Transcript Sequencing of Abrus precatorius.</title>
        <authorList>
            <person name="Hovde B.T."/>
            <person name="Daligault H.E."/>
            <person name="Hanschen E.R."/>
            <person name="Kunde Y.A."/>
            <person name="Johnson M.B."/>
            <person name="Starkenburg S.R."/>
            <person name="Johnson S.L."/>
        </authorList>
    </citation>
    <scope>NUCLEOTIDE SEQUENCE [LARGE SCALE GENOMIC DNA]</scope>
</reference>
<keyword evidence="4" id="KW-0150">Chloroplast</keyword>
<dbReference type="Pfam" id="PF10839">
    <property type="entry name" value="DUF2647"/>
    <property type="match status" value="1"/>
</dbReference>
<reference evidence="7" key="2">
    <citation type="submission" date="2025-08" db="UniProtKB">
        <authorList>
            <consortium name="RefSeq"/>
        </authorList>
    </citation>
    <scope>IDENTIFICATION</scope>
    <source>
        <tissue evidence="7">Young leaves</tissue>
    </source>
</reference>
<dbReference type="Proteomes" id="UP000694853">
    <property type="component" value="Unplaced"/>
</dbReference>
<comment type="subcellular location">
    <subcellularLocation>
        <location evidence="1">Plastid</location>
        <location evidence="1">Chloroplast</location>
    </subcellularLocation>
</comment>
<evidence type="ECO:0000256" key="1">
    <source>
        <dbReference type="ARBA" id="ARBA00004229"/>
    </source>
</evidence>
<name>A0A8B8JFW9_ABRPR</name>
<dbReference type="PANTHER" id="PTHR34890">
    <property type="entry name" value="ORF16-LACZ FUSION PROTEIN-RELATED"/>
    <property type="match status" value="1"/>
</dbReference>
<keyword evidence="6" id="KW-1185">Reference proteome</keyword>
<dbReference type="KEGG" id="aprc:113846245"/>
<evidence type="ECO:0000256" key="3">
    <source>
        <dbReference type="ARBA" id="ARBA00021456"/>
    </source>
</evidence>
<evidence type="ECO:0000256" key="2">
    <source>
        <dbReference type="ARBA" id="ARBA00007638"/>
    </source>
</evidence>
<protein>
    <recommendedName>
        <fullName evidence="3">Uncharacterized protein ycf68</fullName>
    </recommendedName>
</protein>
<proteinExistence type="inferred from homology"/>
<gene>
    <name evidence="7" type="primary">LOC113846245</name>
</gene>
<accession>A0A8B8JFW9</accession>
<keyword evidence="5" id="KW-0934">Plastid</keyword>
<evidence type="ECO:0000256" key="4">
    <source>
        <dbReference type="ARBA" id="ARBA00022528"/>
    </source>
</evidence>
<sequence>MPRILLKERGAFGNADTGGAWLSSARAVRCWTAGDKPEEGEDDVKSSCPLCPGRHTCYNGRDKGSRSREGDHTAVNSFPGLVHTARHTMGAGHARSRYLNRKEGDAEGRASDWSEVVTRALSHMDSSMCSSAPDPEMWIIQGTLEDRWGDSGEIQCRSNFLFTRGIRAVRGGPPRLLSSREFIYPLSVYGQLSLEHRFRFGLNGKRKTEHLTTYLHRPRTTRSPLSFWGDGRIVPFEPFFHAFIRTIRAASERRGRGLIVIFDITPGYPPSLPIEILPTSREFVANRDNCTLPQGSSGMRPRCDPCKQERMCLRTLCLGRDILCRRHVIDSSDGLIMWTVDENRLFLEIVTG</sequence>
<dbReference type="GO" id="GO:0009507">
    <property type="term" value="C:chloroplast"/>
    <property type="evidence" value="ECO:0007669"/>
    <property type="project" value="UniProtKB-SubCell"/>
</dbReference>
<comment type="similarity">
    <text evidence="2">Belongs to the ycf68 family.</text>
</comment>
<evidence type="ECO:0000313" key="6">
    <source>
        <dbReference type="Proteomes" id="UP000694853"/>
    </source>
</evidence>
<dbReference type="GeneID" id="113846245"/>
<evidence type="ECO:0000313" key="7">
    <source>
        <dbReference type="RefSeq" id="XP_027330124.1"/>
    </source>
</evidence>